<dbReference type="Gramene" id="KGN43520">
    <property type="protein sequence ID" value="KGN43520"/>
    <property type="gene ID" value="Csa_7G043620"/>
</dbReference>
<evidence type="ECO:0000313" key="1">
    <source>
        <dbReference type="EMBL" id="KGN43520.1"/>
    </source>
</evidence>
<keyword evidence="2" id="KW-1185">Reference proteome</keyword>
<name>A0A0A0K1L4_CUCSA</name>
<reference evidence="1 2" key="3">
    <citation type="journal article" date="2010" name="BMC Genomics">
        <title>Transcriptome sequencing and comparative analysis of cucumber flowers with different sex types.</title>
        <authorList>
            <person name="Guo S."/>
            <person name="Zheng Y."/>
            <person name="Joung J.G."/>
            <person name="Liu S."/>
            <person name="Zhang Z."/>
            <person name="Crasta O.R."/>
            <person name="Sobral B.W."/>
            <person name="Xu Y."/>
            <person name="Huang S."/>
            <person name="Fei Z."/>
        </authorList>
    </citation>
    <scope>NUCLEOTIDE SEQUENCE [LARGE SCALE GENOMIC DNA]</scope>
    <source>
        <strain evidence="2">cv. 9930</strain>
    </source>
</reference>
<gene>
    <name evidence="1" type="ORF">Csa_7G043620</name>
</gene>
<reference evidence="1 2" key="4">
    <citation type="journal article" date="2011" name="BMC Genomics">
        <title>RNA-Seq improves annotation of protein-coding genes in the cucumber genome.</title>
        <authorList>
            <person name="Li Z."/>
            <person name="Zhang Z."/>
            <person name="Yan P."/>
            <person name="Huang S."/>
            <person name="Fei Z."/>
            <person name="Lin K."/>
        </authorList>
    </citation>
    <scope>NUCLEOTIDE SEQUENCE [LARGE SCALE GENOMIC DNA]</scope>
    <source>
        <strain evidence="2">cv. 9930</strain>
    </source>
</reference>
<dbReference type="EMBL" id="CM002928">
    <property type="protein sequence ID" value="KGN43520.1"/>
    <property type="molecule type" value="Genomic_DNA"/>
</dbReference>
<sequence>MGSLEVGEEMEMVEVVVLREGKKGACGDWEGNERLRAACHFVLGTDLAGKVKSHQEGRGKCSSTLRCTLFLLQFQNDPSF</sequence>
<reference evidence="1 2" key="2">
    <citation type="journal article" date="2009" name="PLoS ONE">
        <title>An integrated genetic and cytogenetic map of the cucumber genome.</title>
        <authorList>
            <person name="Ren Y."/>
            <person name="Zhang Z."/>
            <person name="Liu J."/>
            <person name="Staub J.E."/>
            <person name="Han Y."/>
            <person name="Cheng Z."/>
            <person name="Li X."/>
            <person name="Lu J."/>
            <person name="Miao H."/>
            <person name="Kang H."/>
            <person name="Xie B."/>
            <person name="Gu X."/>
            <person name="Wang X."/>
            <person name="Du Y."/>
            <person name="Jin W."/>
            <person name="Huang S."/>
        </authorList>
    </citation>
    <scope>NUCLEOTIDE SEQUENCE [LARGE SCALE GENOMIC DNA]</scope>
    <source>
        <strain evidence="2">cv. 9930</strain>
    </source>
</reference>
<reference evidence="1 2" key="1">
    <citation type="journal article" date="2009" name="Nat. Genet.">
        <title>The genome of the cucumber, Cucumis sativus L.</title>
        <authorList>
            <person name="Huang S."/>
            <person name="Li R."/>
            <person name="Zhang Z."/>
            <person name="Li L."/>
            <person name="Gu X."/>
            <person name="Fan W."/>
            <person name="Lucas W.J."/>
            <person name="Wang X."/>
            <person name="Xie B."/>
            <person name="Ni P."/>
            <person name="Ren Y."/>
            <person name="Zhu H."/>
            <person name="Li J."/>
            <person name="Lin K."/>
            <person name="Jin W."/>
            <person name="Fei Z."/>
            <person name="Li G."/>
            <person name="Staub J."/>
            <person name="Kilian A."/>
            <person name="van der Vossen E.A."/>
            <person name="Wu Y."/>
            <person name="Guo J."/>
            <person name="He J."/>
            <person name="Jia Z."/>
            <person name="Ren Y."/>
            <person name="Tian G."/>
            <person name="Lu Y."/>
            <person name="Ruan J."/>
            <person name="Qian W."/>
            <person name="Wang M."/>
            <person name="Huang Q."/>
            <person name="Li B."/>
            <person name="Xuan Z."/>
            <person name="Cao J."/>
            <person name="Asan"/>
            <person name="Wu Z."/>
            <person name="Zhang J."/>
            <person name="Cai Q."/>
            <person name="Bai Y."/>
            <person name="Zhao B."/>
            <person name="Han Y."/>
            <person name="Li Y."/>
            <person name="Li X."/>
            <person name="Wang S."/>
            <person name="Shi Q."/>
            <person name="Liu S."/>
            <person name="Cho W.K."/>
            <person name="Kim J.Y."/>
            <person name="Xu Y."/>
            <person name="Heller-Uszynska K."/>
            <person name="Miao H."/>
            <person name="Cheng Z."/>
            <person name="Zhang S."/>
            <person name="Wu J."/>
            <person name="Yang Y."/>
            <person name="Kang H."/>
            <person name="Li M."/>
            <person name="Liang H."/>
            <person name="Ren X."/>
            <person name="Shi Z."/>
            <person name="Wen M."/>
            <person name="Jian M."/>
            <person name="Yang H."/>
            <person name="Zhang G."/>
            <person name="Yang Z."/>
            <person name="Chen R."/>
            <person name="Liu S."/>
            <person name="Li J."/>
            <person name="Ma L."/>
            <person name="Liu H."/>
            <person name="Zhou Y."/>
            <person name="Zhao J."/>
            <person name="Fang X."/>
            <person name="Li G."/>
            <person name="Fang L."/>
            <person name="Li Y."/>
            <person name="Liu D."/>
            <person name="Zheng H."/>
            <person name="Zhang Y."/>
            <person name="Qin N."/>
            <person name="Li Z."/>
            <person name="Yang G."/>
            <person name="Yang S."/>
            <person name="Bolund L."/>
            <person name="Kristiansen K."/>
            <person name="Zheng H."/>
            <person name="Li S."/>
            <person name="Zhang X."/>
            <person name="Yang H."/>
            <person name="Wang J."/>
            <person name="Sun R."/>
            <person name="Zhang B."/>
            <person name="Jiang S."/>
            <person name="Wang J."/>
            <person name="Du Y."/>
            <person name="Li S."/>
        </authorList>
    </citation>
    <scope>NUCLEOTIDE SEQUENCE [LARGE SCALE GENOMIC DNA]</scope>
    <source>
        <strain evidence="2">cv. 9930</strain>
    </source>
</reference>
<dbReference type="AlphaFoldDB" id="A0A0A0K1L4"/>
<proteinExistence type="predicted"/>
<protein>
    <submittedName>
        <fullName evidence="1">Uncharacterized protein</fullName>
    </submittedName>
</protein>
<organism evidence="1 2">
    <name type="scientific">Cucumis sativus</name>
    <name type="common">Cucumber</name>
    <dbReference type="NCBI Taxonomy" id="3659"/>
    <lineage>
        <taxon>Eukaryota</taxon>
        <taxon>Viridiplantae</taxon>
        <taxon>Streptophyta</taxon>
        <taxon>Embryophyta</taxon>
        <taxon>Tracheophyta</taxon>
        <taxon>Spermatophyta</taxon>
        <taxon>Magnoliopsida</taxon>
        <taxon>eudicotyledons</taxon>
        <taxon>Gunneridae</taxon>
        <taxon>Pentapetalae</taxon>
        <taxon>rosids</taxon>
        <taxon>fabids</taxon>
        <taxon>Cucurbitales</taxon>
        <taxon>Cucurbitaceae</taxon>
        <taxon>Benincaseae</taxon>
        <taxon>Cucumis</taxon>
    </lineage>
</organism>
<evidence type="ECO:0000313" key="2">
    <source>
        <dbReference type="Proteomes" id="UP000029981"/>
    </source>
</evidence>
<accession>A0A0A0K1L4</accession>
<dbReference type="Proteomes" id="UP000029981">
    <property type="component" value="Chromosome 7"/>
</dbReference>